<comment type="cofactor">
    <cofactor evidence="1 6 7">
        <name>pyridoxal 5'-phosphate</name>
        <dbReference type="ChEBI" id="CHEBI:597326"/>
    </cofactor>
</comment>
<keyword evidence="5 7" id="KW-0456">Lyase</keyword>
<dbReference type="InterPro" id="IPR002129">
    <property type="entry name" value="PyrdxlP-dep_de-COase"/>
</dbReference>
<keyword evidence="4 6" id="KW-0663">Pyridoxal phosphate</keyword>
<evidence type="ECO:0000313" key="8">
    <source>
        <dbReference type="EMBL" id="ARF76324.1"/>
    </source>
</evidence>
<feature type="modified residue" description="N6-(pyridoxal phosphate)lysine" evidence="6">
    <location>
        <position position="317"/>
    </location>
</feature>
<dbReference type="SUPFAM" id="SSF53383">
    <property type="entry name" value="PLP-dependent transferases"/>
    <property type="match status" value="1"/>
</dbReference>
<dbReference type="GO" id="GO:0004058">
    <property type="term" value="F:aromatic-L-amino-acid decarboxylase activity"/>
    <property type="evidence" value="ECO:0007669"/>
    <property type="project" value="UniProtKB-ARBA"/>
</dbReference>
<dbReference type="EMBL" id="CP020563">
    <property type="protein sequence ID" value="ARF76324.1"/>
    <property type="molecule type" value="Genomic_DNA"/>
</dbReference>
<comment type="similarity">
    <text evidence="2 7">Belongs to the group II decarboxylase family.</text>
</comment>
<dbReference type="PANTHER" id="PTHR11999">
    <property type="entry name" value="GROUP II PYRIDOXAL-5-PHOSPHATE DECARBOXYLASE"/>
    <property type="match status" value="1"/>
</dbReference>
<keyword evidence="8" id="KW-0808">Transferase</keyword>
<dbReference type="InterPro" id="IPR015424">
    <property type="entry name" value="PyrdxlP-dep_Trfase"/>
</dbReference>
<dbReference type="RefSeq" id="WP_084751731.1">
    <property type="nucleotide sequence ID" value="NZ_CP020563.1"/>
</dbReference>
<evidence type="ECO:0000256" key="3">
    <source>
        <dbReference type="ARBA" id="ARBA00022793"/>
    </source>
</evidence>
<dbReference type="KEGG" id="kab:B7C62_31605"/>
<dbReference type="Proteomes" id="UP000192251">
    <property type="component" value="Chromosome"/>
</dbReference>
<organism evidence="8 9">
    <name type="scientific">Kitasatospora albolonga</name>
    <dbReference type="NCBI Taxonomy" id="68173"/>
    <lineage>
        <taxon>Bacteria</taxon>
        <taxon>Bacillati</taxon>
        <taxon>Actinomycetota</taxon>
        <taxon>Actinomycetes</taxon>
        <taxon>Kitasatosporales</taxon>
        <taxon>Streptomycetaceae</taxon>
        <taxon>Kitasatospora</taxon>
    </lineage>
</organism>
<dbReference type="PRINTS" id="PR00800">
    <property type="entry name" value="YHDCRBOXLASE"/>
</dbReference>
<dbReference type="PANTHER" id="PTHR11999:SF70">
    <property type="entry name" value="MIP05841P"/>
    <property type="match status" value="1"/>
</dbReference>
<dbReference type="InterPro" id="IPR015422">
    <property type="entry name" value="PyrdxlP-dep_Trfase_small"/>
</dbReference>
<reference evidence="8 9" key="1">
    <citation type="submission" date="2017-04" db="EMBL/GenBank/DDBJ databases">
        <title>The complete genome sequence of Streptomyces albolongus YIM 101047, the producer of novel bafilomycins and novel odoriferous sesquiterpenoids.</title>
        <authorList>
            <person name="Yin M."/>
            <person name="Jiang Y."/>
        </authorList>
    </citation>
    <scope>NUCLEOTIDE SEQUENCE [LARGE SCALE GENOMIC DNA]</scope>
    <source>
        <strain evidence="8 9">YIM 101047</strain>
    </source>
</reference>
<dbReference type="InterPro" id="IPR015421">
    <property type="entry name" value="PyrdxlP-dep_Trfase_major"/>
</dbReference>
<evidence type="ECO:0000256" key="1">
    <source>
        <dbReference type="ARBA" id="ARBA00001933"/>
    </source>
</evidence>
<dbReference type="AlphaFoldDB" id="A0ABC8C0L9"/>
<dbReference type="InterPro" id="IPR010977">
    <property type="entry name" value="Aromatic_deC"/>
</dbReference>
<evidence type="ECO:0000256" key="2">
    <source>
        <dbReference type="ARBA" id="ARBA00009533"/>
    </source>
</evidence>
<dbReference type="Gene3D" id="3.90.1150.10">
    <property type="entry name" value="Aspartate Aminotransferase, domain 1"/>
    <property type="match status" value="1"/>
</dbReference>
<gene>
    <name evidence="8" type="ORF">B7C62_31605</name>
</gene>
<keyword evidence="8" id="KW-0032">Aminotransferase</keyword>
<evidence type="ECO:0000256" key="5">
    <source>
        <dbReference type="ARBA" id="ARBA00023239"/>
    </source>
</evidence>
<evidence type="ECO:0000256" key="6">
    <source>
        <dbReference type="PIRSR" id="PIRSR602129-50"/>
    </source>
</evidence>
<dbReference type="Pfam" id="PF00282">
    <property type="entry name" value="Pyridoxal_deC"/>
    <property type="match status" value="1"/>
</dbReference>
<evidence type="ECO:0000256" key="4">
    <source>
        <dbReference type="ARBA" id="ARBA00022898"/>
    </source>
</evidence>
<sequence length="495" mass="52440">MSPTPTGEAAPPTAEGLPAALPDDSAAVLELAGKAAAEYVAALTDEPAAPRRQHEDDWQDALARFTGPLPDQGMGAAAAVRELAEHALPQAVRSSGPRYFHFVTGGTTPAALGADWLAATIDQNAAAWVCSPLATQLETVALGWLKELFGLPAPWGAVTTTGGTMANFTGLAAARRWWARRHGVDVDVQGLAGLPVMPVFGSGFAHASIAKSLGMLGLGRSALRRFPADGTGRLDLDALRTALRELDGAPAVLVATAGEPDAGRFDPVAELADLAAEFDVWLHVDGAFGLFAALDGRTAHLVEGVERAHSVAADGHKWLNVPFDTGFSFVRDPALLGSVFTNQAAYLVDVDDPHINYANLGPDNSRRARSLAVWATLAAYGRDGYRQLVSRHLAVATGFAEQVRQDPDLELLAPVVLNAVCFRVRPRGVPEGELDALNRRLAEQLLLDGRVHLGATTFDGRAALRPVFANWRTSPQDAGLILEVLRELLDRETAA</sequence>
<accession>A0ABC8C0L9</accession>
<proteinExistence type="inferred from homology"/>
<dbReference type="GO" id="GO:0008483">
    <property type="term" value="F:transaminase activity"/>
    <property type="evidence" value="ECO:0007669"/>
    <property type="project" value="UniProtKB-KW"/>
</dbReference>
<dbReference type="Gene3D" id="3.40.640.10">
    <property type="entry name" value="Type I PLP-dependent aspartate aminotransferase-like (Major domain)"/>
    <property type="match status" value="1"/>
</dbReference>
<protein>
    <submittedName>
        <fullName evidence="8">Aspartate aminotransferase family protein</fullName>
    </submittedName>
</protein>
<keyword evidence="3" id="KW-0210">Decarboxylase</keyword>
<evidence type="ECO:0000256" key="7">
    <source>
        <dbReference type="RuleBase" id="RU000382"/>
    </source>
</evidence>
<name>A0ABC8C0L9_9ACTN</name>
<evidence type="ECO:0000313" key="9">
    <source>
        <dbReference type="Proteomes" id="UP000192251"/>
    </source>
</evidence>
<keyword evidence="9" id="KW-1185">Reference proteome</keyword>